<feature type="region of interest" description="Disordered" evidence="1">
    <location>
        <begin position="267"/>
        <end position="287"/>
    </location>
</feature>
<reference evidence="2" key="2">
    <citation type="submission" date="2016-07" db="EMBL/GenBank/DDBJ databases">
        <title>Evolution of pathogenesis and genome organization in the Tremellales.</title>
        <authorList>
            <person name="Cuomo C."/>
            <person name="Litvintseva A."/>
            <person name="Heitman J."/>
            <person name="Chen Y."/>
            <person name="Sun S."/>
            <person name="Springer D."/>
            <person name="Dromer F."/>
            <person name="Young S."/>
            <person name="Zeng Q."/>
            <person name="Chapman S."/>
            <person name="Gujja S."/>
            <person name="Saif S."/>
            <person name="Birren B."/>
        </authorList>
    </citation>
    <scope>NUCLEOTIDE SEQUENCE</scope>
    <source>
        <strain evidence="2">CBS 10737</strain>
    </source>
</reference>
<proteinExistence type="predicted"/>
<accession>A0A1B9HXT7</accession>
<dbReference type="AlphaFoldDB" id="A0A1B9HXT7"/>
<organism evidence="2">
    <name type="scientific">Kwoniella pini CBS 10737</name>
    <dbReference type="NCBI Taxonomy" id="1296096"/>
    <lineage>
        <taxon>Eukaryota</taxon>
        <taxon>Fungi</taxon>
        <taxon>Dikarya</taxon>
        <taxon>Basidiomycota</taxon>
        <taxon>Agaricomycotina</taxon>
        <taxon>Tremellomycetes</taxon>
        <taxon>Tremellales</taxon>
        <taxon>Cryptococcaceae</taxon>
        <taxon>Kwoniella</taxon>
    </lineage>
</organism>
<evidence type="ECO:0000313" key="2">
    <source>
        <dbReference type="EMBL" id="OCF48085.1"/>
    </source>
</evidence>
<reference evidence="2" key="1">
    <citation type="submission" date="2013-07" db="EMBL/GenBank/DDBJ databases">
        <title>The Genome Sequence of Cryptococcus pinus CBS10737.</title>
        <authorList>
            <consortium name="The Broad Institute Genome Sequencing Platform"/>
            <person name="Cuomo C."/>
            <person name="Litvintseva A."/>
            <person name="Chen Y."/>
            <person name="Heitman J."/>
            <person name="Sun S."/>
            <person name="Springer D."/>
            <person name="Dromer F."/>
            <person name="Young S.K."/>
            <person name="Zeng Q."/>
            <person name="Gargeya S."/>
            <person name="Fitzgerald M."/>
            <person name="Abouelleil A."/>
            <person name="Alvarado L."/>
            <person name="Berlin A.M."/>
            <person name="Chapman S.B."/>
            <person name="Dewar J."/>
            <person name="Goldberg J."/>
            <person name="Griggs A."/>
            <person name="Gujja S."/>
            <person name="Hansen M."/>
            <person name="Howarth C."/>
            <person name="Imamovic A."/>
            <person name="Larimer J."/>
            <person name="McCowan C."/>
            <person name="Murphy C."/>
            <person name="Pearson M."/>
            <person name="Priest M."/>
            <person name="Roberts A."/>
            <person name="Saif S."/>
            <person name="Shea T."/>
            <person name="Sykes S."/>
            <person name="Wortman J."/>
            <person name="Nusbaum C."/>
            <person name="Birren B."/>
        </authorList>
    </citation>
    <scope>NUCLEOTIDE SEQUENCE [LARGE SCALE GENOMIC DNA]</scope>
    <source>
        <strain evidence="2">CBS 10737</strain>
    </source>
</reference>
<sequence length="425" mass="46758">MGTPNDDDSQFVQLTSEEIVYIGNQIAASSHNPYDYSAYQQGQGILSIGQNTGNQVVLSTPGQYAAFQQNDQGTVSAPWTDSAYTAPDYQDTEHQFYSEGPGVNRACGTDQYNNHYFSRGNQFQNAVHGRTYDGSSHALQVWSQPNVQVQGDPQGTTAMTGYNDAAAAMAPSTYSWPAPAPSGTAQMGKAGITVAATKTPHRLRGGTREDFKAFVAASVDRKKHEYFCHYPFKGVTLEQLKADISKHTNDISKHTNETLDYETHDISKASRHEAARSTPINRQASYRGGDIMSTPFGEWYMKYSFGVDTASLISKISNHLSHTTGQVTIHEMAAKDVRIKRNKQNVQSVPIWNCWNEDLKPNNLFGGLKEFQSDGEKHETKISCSGEAYVTLINDGGDNSEVSLGHMDITFTVGYKTDLDDQATL</sequence>
<gene>
    <name evidence="2" type="ORF">I206_05952</name>
</gene>
<name>A0A1B9HXT7_9TREE</name>
<dbReference type="EMBL" id="KI894014">
    <property type="protein sequence ID" value="OCF48085.1"/>
    <property type="molecule type" value="Genomic_DNA"/>
</dbReference>
<protein>
    <submittedName>
        <fullName evidence="2">Uncharacterized protein</fullName>
    </submittedName>
</protein>
<evidence type="ECO:0000256" key="1">
    <source>
        <dbReference type="SAM" id="MobiDB-lite"/>
    </source>
</evidence>